<keyword evidence="2" id="KW-1185">Reference proteome</keyword>
<accession>A0A2T7TDY6</accession>
<dbReference type="EMBL" id="AZSP01000031">
    <property type="protein sequence ID" value="PVE13363.1"/>
    <property type="molecule type" value="Genomic_DNA"/>
</dbReference>
<sequence length="247" mass="25460">MFLKAAVNGGRSTSEHPGVPITAAEIAADTAAVVAAGADVVHLHVRDERGGQTIRPDALAEVLREVRAAAPGAVLGTTTGLWTCSSPDERFALVKAWEVLPDFASVAFSEEGAAETAALVVARGMRLESAVWSMADVPALLASPTLHRNERILIEPMDPDPDTAVAHARAMAAAVRAAGVGCPLLYHGEDATVWPVLRAALADGHQIRIGFEDGTALPDGTTAPDNRALVLAALRAGHAPGTPSGVL</sequence>
<dbReference type="OrthoDB" id="3424160at2"/>
<dbReference type="InterPro" id="IPR013785">
    <property type="entry name" value="Aldolase_TIM"/>
</dbReference>
<dbReference type="GO" id="GO:0043720">
    <property type="term" value="F:3-keto-5-aminohexanoate cleavage activity"/>
    <property type="evidence" value="ECO:0007669"/>
    <property type="project" value="InterPro"/>
</dbReference>
<reference evidence="1 2" key="1">
    <citation type="submission" date="2013-12" db="EMBL/GenBank/DDBJ databases">
        <title>Annotated genome of Streptomyces scopuliridis.</title>
        <authorList>
            <person name="Olson J.B."/>
        </authorList>
    </citation>
    <scope>NUCLEOTIDE SEQUENCE [LARGE SCALE GENOMIC DNA]</scope>
    <source>
        <strain evidence="1 2">RB72</strain>
    </source>
</reference>
<dbReference type="PANTHER" id="PTHR37418:SF1">
    <property type="entry name" value="3-KETO-5-AMINOHEXANOATE CLEAVAGE PROTEIN"/>
    <property type="match status" value="1"/>
</dbReference>
<proteinExistence type="predicted"/>
<comment type="caution">
    <text evidence="1">The sequence shown here is derived from an EMBL/GenBank/DDBJ whole genome shotgun (WGS) entry which is preliminary data.</text>
</comment>
<dbReference type="STRING" id="1440053.GCA_000718095_00573"/>
<dbReference type="Proteomes" id="UP000245992">
    <property type="component" value="Unassembled WGS sequence"/>
</dbReference>
<dbReference type="GeneID" id="95546243"/>
<evidence type="ECO:0008006" key="3">
    <source>
        <dbReference type="Google" id="ProtNLM"/>
    </source>
</evidence>
<dbReference type="Pfam" id="PF05853">
    <property type="entry name" value="BKACE"/>
    <property type="match status" value="1"/>
</dbReference>
<dbReference type="PANTHER" id="PTHR37418">
    <property type="entry name" value="3-KETO-5-AMINOHEXANOATE CLEAVAGE ENZYME-RELATED"/>
    <property type="match status" value="1"/>
</dbReference>
<protein>
    <recommendedName>
        <fullName evidence="3">3-keto-5-aminohexanoate cleavage enzyme</fullName>
    </recommendedName>
</protein>
<dbReference type="RefSeq" id="WP_030349782.1">
    <property type="nucleotide sequence ID" value="NZ_AZSP01000031.1"/>
</dbReference>
<organism evidence="1 2">
    <name type="scientific">Streptomyces scopuliridis RB72</name>
    <dbReference type="NCBI Taxonomy" id="1440053"/>
    <lineage>
        <taxon>Bacteria</taxon>
        <taxon>Bacillati</taxon>
        <taxon>Actinomycetota</taxon>
        <taxon>Actinomycetes</taxon>
        <taxon>Kitasatosporales</taxon>
        <taxon>Streptomycetaceae</taxon>
        <taxon>Streptomyces</taxon>
    </lineage>
</organism>
<evidence type="ECO:0000313" key="1">
    <source>
        <dbReference type="EMBL" id="PVE13363.1"/>
    </source>
</evidence>
<gene>
    <name evidence="1" type="ORF">Y717_19155</name>
</gene>
<evidence type="ECO:0000313" key="2">
    <source>
        <dbReference type="Proteomes" id="UP000245992"/>
    </source>
</evidence>
<name>A0A2T7TDY6_9ACTN</name>
<dbReference type="InterPro" id="IPR008567">
    <property type="entry name" value="BKACE"/>
</dbReference>
<dbReference type="AlphaFoldDB" id="A0A2T7TDY6"/>
<dbReference type="Gene3D" id="3.20.20.70">
    <property type="entry name" value="Aldolase class I"/>
    <property type="match status" value="1"/>
</dbReference>